<feature type="transmembrane region" description="Helical" evidence="1">
    <location>
        <begin position="142"/>
        <end position="167"/>
    </location>
</feature>
<dbReference type="SUPFAM" id="SSF103473">
    <property type="entry name" value="MFS general substrate transporter"/>
    <property type="match status" value="1"/>
</dbReference>
<reference evidence="2 3" key="2">
    <citation type="journal article" date="2016" name="Genome Announc.">
        <title>Draft Genome Sequence of a Versatile Hydrocarbon-Degrading Bacterium, Rhodococcus pyridinivorans Strain KG-16, Collected from Oil Fields in India.</title>
        <authorList>
            <person name="Aggarwal R.K."/>
            <person name="Dawar C."/>
            <person name="Phanindranath R."/>
            <person name="Mutnuri L."/>
            <person name="Dayal A.M."/>
        </authorList>
    </citation>
    <scope>NUCLEOTIDE SEQUENCE [LARGE SCALE GENOMIC DNA]</scope>
    <source>
        <strain evidence="2 3">KG-16</strain>
    </source>
</reference>
<comment type="caution">
    <text evidence="2">The sequence shown here is derived from an EMBL/GenBank/DDBJ whole genome shotgun (WGS) entry which is preliminary data.</text>
</comment>
<reference evidence="3" key="1">
    <citation type="submission" date="2015-01" db="EMBL/GenBank/DDBJ databases">
        <title>Draft genome sequence of Rhodococcus pyridinivorans strain KG-16, a hydrocarbon-degrading bacterium.</title>
        <authorList>
            <person name="Aggarwal R.K."/>
            <person name="Dawar C."/>
        </authorList>
    </citation>
    <scope>NUCLEOTIDE SEQUENCE [LARGE SCALE GENOMIC DNA]</scope>
    <source>
        <strain evidence="3">KG-16</strain>
    </source>
</reference>
<dbReference type="PATRIC" id="fig|1441730.3.peg.2450"/>
<protein>
    <submittedName>
        <fullName evidence="2">Membrane protein</fullName>
    </submittedName>
</protein>
<keyword evidence="1" id="KW-1133">Transmembrane helix</keyword>
<dbReference type="AlphaFoldDB" id="A0A0V9UKN8"/>
<evidence type="ECO:0000256" key="1">
    <source>
        <dbReference type="SAM" id="Phobius"/>
    </source>
</evidence>
<dbReference type="EMBL" id="AZXY01000005">
    <property type="protein sequence ID" value="KSZ58559.1"/>
    <property type="molecule type" value="Genomic_DNA"/>
</dbReference>
<evidence type="ECO:0000313" key="2">
    <source>
        <dbReference type="EMBL" id="KSZ58559.1"/>
    </source>
</evidence>
<feature type="transmembrane region" description="Helical" evidence="1">
    <location>
        <begin position="67"/>
        <end position="87"/>
    </location>
</feature>
<feature type="transmembrane region" description="Helical" evidence="1">
    <location>
        <begin position="40"/>
        <end position="61"/>
    </location>
</feature>
<keyword evidence="1" id="KW-0812">Transmembrane</keyword>
<accession>A0A0V9UKN8</accession>
<name>A0A0V9UKN8_9NOCA</name>
<dbReference type="Proteomes" id="UP000053060">
    <property type="component" value="Unassembled WGS sequence"/>
</dbReference>
<feature type="transmembrane region" description="Helical" evidence="1">
    <location>
        <begin position="108"/>
        <end position="130"/>
    </location>
</feature>
<dbReference type="InterPro" id="IPR036259">
    <property type="entry name" value="MFS_trans_sf"/>
</dbReference>
<proteinExistence type="predicted"/>
<evidence type="ECO:0000313" key="3">
    <source>
        <dbReference type="Proteomes" id="UP000053060"/>
    </source>
</evidence>
<keyword evidence="1" id="KW-0472">Membrane</keyword>
<dbReference type="RefSeq" id="WP_060652016.1">
    <property type="nucleotide sequence ID" value="NZ_AZXY01000005.1"/>
</dbReference>
<gene>
    <name evidence="2" type="ORF">Z045_11770</name>
</gene>
<organism evidence="2 3">
    <name type="scientific">Rhodococcus pyridinivorans KG-16</name>
    <dbReference type="NCBI Taxonomy" id="1441730"/>
    <lineage>
        <taxon>Bacteria</taxon>
        <taxon>Bacillati</taxon>
        <taxon>Actinomycetota</taxon>
        <taxon>Actinomycetes</taxon>
        <taxon>Mycobacteriales</taxon>
        <taxon>Nocardiaceae</taxon>
        <taxon>Rhodococcus</taxon>
    </lineage>
</organism>
<sequence length="178" mass="19866">MTTGSLLDRYEEYRTRRFLKNEEITGGWMPNWRTRRRRRILAVAVMVLIALMFAASIASYFTMAAAIAWLPVTLVFLPTWTCLQIVSGRQSDAPRRALDEREIAERNSARSIGLSVAQGLLMFPIFALLWSASIATIDHQALAYSAGGFALASILFSGCLPAVLLAWTRPDDDPEDLL</sequence>